<sequence>MEEVVKTELGCTMVKKVGSSAGGYICGGNIFETDKGKIYVKFSNDSTAMHMFKGEMASLESILHTKAVRIPKPYKVFKLPGDGAALAMEYVDLKRGLSTFAAQLGQQMAAVHKRNKDLYTKEKKESNRLHGHSDGGDDDDGKEQYQPQFGFHVETCCGRIPQPNEWKDSWPELYAAKIDSQVTHLEENFRNHEVRGLWDQLLRKYSTFFEDLPDIHPALLHGDLWSGNVSENDEGPVIFDPASFYGHSEFEFSISNMFGGFPRSFFDSYHGIIPRSSKFKLREKLYQLFHYINHWNHFGGGYQDSSMSTIKGLINDLPA</sequence>
<proteinExistence type="inferred from homology"/>
<reference evidence="11" key="1">
    <citation type="submission" date="2023-08" db="EMBL/GenBank/DDBJ databases">
        <authorList>
            <person name="Alioto T."/>
            <person name="Alioto T."/>
            <person name="Gomez Garrido J."/>
        </authorList>
    </citation>
    <scope>NUCLEOTIDE SEQUENCE</scope>
</reference>
<comment type="catalytic activity">
    <reaction evidence="8">
        <text>N(6)-(D-psicosyl)-L-lysyl-[protein] + ATP = N(6)-(3-O-phospho-D-psicosyl)-L-lysyl-[protein] + ADP + H(+)</text>
        <dbReference type="Rhea" id="RHEA:61392"/>
        <dbReference type="Rhea" id="RHEA-COMP:15796"/>
        <dbReference type="Rhea" id="RHEA-COMP:15797"/>
        <dbReference type="ChEBI" id="CHEBI:15378"/>
        <dbReference type="ChEBI" id="CHEBI:30616"/>
        <dbReference type="ChEBI" id="CHEBI:144621"/>
        <dbReference type="ChEBI" id="CHEBI:144622"/>
        <dbReference type="ChEBI" id="CHEBI:456216"/>
    </reaction>
    <physiologicalReaction direction="left-to-right" evidence="8">
        <dbReference type="Rhea" id="RHEA:61393"/>
    </physiologicalReaction>
</comment>
<dbReference type="PANTHER" id="PTHR12149">
    <property type="entry name" value="FRUCTOSAMINE 3 KINASE-RELATED PROTEIN"/>
    <property type="match status" value="1"/>
</dbReference>
<dbReference type="Pfam" id="PF03881">
    <property type="entry name" value="Fructosamin_kin"/>
    <property type="match status" value="2"/>
</dbReference>
<evidence type="ECO:0000256" key="3">
    <source>
        <dbReference type="ARBA" id="ARBA00022679"/>
    </source>
</evidence>
<keyword evidence="5 9" id="KW-0418">Kinase</keyword>
<name>A0AA36FMC3_OCTVU</name>
<evidence type="ECO:0000313" key="12">
    <source>
        <dbReference type="Proteomes" id="UP001162480"/>
    </source>
</evidence>
<feature type="region of interest" description="Disordered" evidence="10">
    <location>
        <begin position="120"/>
        <end position="145"/>
    </location>
</feature>
<dbReference type="EMBL" id="OX597843">
    <property type="protein sequence ID" value="CAI9744245.1"/>
    <property type="molecule type" value="Genomic_DNA"/>
</dbReference>
<dbReference type="AlphaFoldDB" id="A0AA36FMC3"/>
<dbReference type="FunFam" id="3.90.1200.10:FF:000003">
    <property type="entry name" value="fructosamine-3-kinase isoform X1"/>
    <property type="match status" value="1"/>
</dbReference>
<dbReference type="InterPro" id="IPR016477">
    <property type="entry name" value="Fructo-/Ketosamine-3-kinase"/>
</dbReference>
<dbReference type="GO" id="GO:0005524">
    <property type="term" value="F:ATP binding"/>
    <property type="evidence" value="ECO:0007669"/>
    <property type="project" value="UniProtKB-KW"/>
</dbReference>
<evidence type="ECO:0000256" key="7">
    <source>
        <dbReference type="ARBA" id="ARBA00048655"/>
    </source>
</evidence>
<dbReference type="GO" id="GO:0016301">
    <property type="term" value="F:kinase activity"/>
    <property type="evidence" value="ECO:0007669"/>
    <property type="project" value="UniProtKB-UniRule"/>
</dbReference>
<accession>A0AA36FMC3</accession>
<dbReference type="PIRSF" id="PIRSF006221">
    <property type="entry name" value="Ketosamine-3-kinase"/>
    <property type="match status" value="1"/>
</dbReference>
<evidence type="ECO:0000313" key="11">
    <source>
        <dbReference type="EMBL" id="CAI9744245.1"/>
    </source>
</evidence>
<evidence type="ECO:0000256" key="8">
    <source>
        <dbReference type="ARBA" id="ARBA00050767"/>
    </source>
</evidence>
<dbReference type="Proteomes" id="UP001162480">
    <property type="component" value="Chromosome 30"/>
</dbReference>
<evidence type="ECO:0000256" key="9">
    <source>
        <dbReference type="PIRNR" id="PIRNR006221"/>
    </source>
</evidence>
<keyword evidence="12" id="KW-1185">Reference proteome</keyword>
<keyword evidence="6" id="KW-0067">ATP-binding</keyword>
<dbReference type="PANTHER" id="PTHR12149:SF8">
    <property type="entry name" value="PROTEIN-RIBULOSAMINE 3-KINASE"/>
    <property type="match status" value="1"/>
</dbReference>
<dbReference type="Gene3D" id="3.30.200.20">
    <property type="entry name" value="Phosphorylase Kinase, domain 1"/>
    <property type="match status" value="1"/>
</dbReference>
<evidence type="ECO:0000256" key="6">
    <source>
        <dbReference type="ARBA" id="ARBA00022840"/>
    </source>
</evidence>
<comment type="similarity">
    <text evidence="1 9">Belongs to the fructosamine kinase family.</text>
</comment>
<dbReference type="FunFam" id="3.30.200.20:FF:000264">
    <property type="entry name" value="Protein-ribulosamine 3-kinase, chloroplastic"/>
    <property type="match status" value="1"/>
</dbReference>
<dbReference type="Gene3D" id="3.90.1200.10">
    <property type="match status" value="1"/>
</dbReference>
<dbReference type="SUPFAM" id="SSF56112">
    <property type="entry name" value="Protein kinase-like (PK-like)"/>
    <property type="match status" value="1"/>
</dbReference>
<evidence type="ECO:0000256" key="4">
    <source>
        <dbReference type="ARBA" id="ARBA00022741"/>
    </source>
</evidence>
<dbReference type="EC" id="2.7.1.172" evidence="2"/>
<gene>
    <name evidence="11" type="ORF">OCTVUL_1B027322</name>
</gene>
<protein>
    <recommendedName>
        <fullName evidence="2">protein-ribulosamine 3-kinase</fullName>
        <ecNumber evidence="2">2.7.1.172</ecNumber>
    </recommendedName>
</protein>
<keyword evidence="4" id="KW-0547">Nucleotide-binding</keyword>
<keyword evidence="3 9" id="KW-0808">Transferase</keyword>
<evidence type="ECO:0000256" key="5">
    <source>
        <dbReference type="ARBA" id="ARBA00022777"/>
    </source>
</evidence>
<dbReference type="GO" id="GO:0005829">
    <property type="term" value="C:cytosol"/>
    <property type="evidence" value="ECO:0007669"/>
    <property type="project" value="UniProtKB-ARBA"/>
</dbReference>
<evidence type="ECO:0000256" key="1">
    <source>
        <dbReference type="ARBA" id="ARBA00009460"/>
    </source>
</evidence>
<dbReference type="GO" id="GO:0102193">
    <property type="term" value="F:protein-ribulosamine 3-kinase activity"/>
    <property type="evidence" value="ECO:0007669"/>
    <property type="project" value="UniProtKB-EC"/>
</dbReference>
<evidence type="ECO:0000256" key="10">
    <source>
        <dbReference type="SAM" id="MobiDB-lite"/>
    </source>
</evidence>
<comment type="catalytic activity">
    <reaction evidence="7">
        <text>N(6)-D-ribulosyl-L-lysyl-[protein] + ATP = N(6)-(3-O-phospho-D-ribulosyl)-L-lysyl-[protein] + ADP + H(+)</text>
        <dbReference type="Rhea" id="RHEA:48432"/>
        <dbReference type="Rhea" id="RHEA-COMP:12103"/>
        <dbReference type="Rhea" id="RHEA-COMP:12104"/>
        <dbReference type="ChEBI" id="CHEBI:15378"/>
        <dbReference type="ChEBI" id="CHEBI:30616"/>
        <dbReference type="ChEBI" id="CHEBI:90418"/>
        <dbReference type="ChEBI" id="CHEBI:90420"/>
        <dbReference type="ChEBI" id="CHEBI:456216"/>
        <dbReference type="EC" id="2.7.1.172"/>
    </reaction>
    <physiologicalReaction direction="left-to-right" evidence="7">
        <dbReference type="Rhea" id="RHEA:48433"/>
    </physiologicalReaction>
</comment>
<evidence type="ECO:0000256" key="2">
    <source>
        <dbReference type="ARBA" id="ARBA00011961"/>
    </source>
</evidence>
<organism evidence="11 12">
    <name type="scientific">Octopus vulgaris</name>
    <name type="common">Common octopus</name>
    <dbReference type="NCBI Taxonomy" id="6645"/>
    <lineage>
        <taxon>Eukaryota</taxon>
        <taxon>Metazoa</taxon>
        <taxon>Spiralia</taxon>
        <taxon>Lophotrochozoa</taxon>
        <taxon>Mollusca</taxon>
        <taxon>Cephalopoda</taxon>
        <taxon>Coleoidea</taxon>
        <taxon>Octopodiformes</taxon>
        <taxon>Octopoda</taxon>
        <taxon>Incirrata</taxon>
        <taxon>Octopodidae</taxon>
        <taxon>Octopus</taxon>
    </lineage>
</organism>
<feature type="compositionally biased region" description="Basic and acidic residues" evidence="10">
    <location>
        <begin position="120"/>
        <end position="135"/>
    </location>
</feature>
<dbReference type="InterPro" id="IPR011009">
    <property type="entry name" value="Kinase-like_dom_sf"/>
</dbReference>